<evidence type="ECO:0000313" key="2">
    <source>
        <dbReference type="Proteomes" id="UP001185899"/>
    </source>
</evidence>
<accession>A0ABU4AWM2</accession>
<keyword evidence="2" id="KW-1185">Reference proteome</keyword>
<organism evidence="1 2">
    <name type="scientific">Rhodococcus cercidiphylli</name>
    <dbReference type="NCBI Taxonomy" id="489916"/>
    <lineage>
        <taxon>Bacteria</taxon>
        <taxon>Bacillati</taxon>
        <taxon>Actinomycetota</taxon>
        <taxon>Actinomycetes</taxon>
        <taxon>Mycobacteriales</taxon>
        <taxon>Nocardiaceae</taxon>
        <taxon>Rhodococcus</taxon>
    </lineage>
</organism>
<name>A0ABU4AWM2_9NOCA</name>
<evidence type="ECO:0000313" key="1">
    <source>
        <dbReference type="EMBL" id="MDV6230634.1"/>
    </source>
</evidence>
<sequence length="232" mass="25448">MGLFGSGTAEAEELAKLDEKMLLKLSEAVENKAISRQVSLMENEVLSKMSSNLLSSPDYVTDVKIAVDELLLLMVRFVASRQNAQADRKPYLFKSDASENDLHEDLFDFLYSSLGSRVEMETPSIGGGRVDIRAKYSTFSIYMELKLDGTKKALADKLAFVNQSVTYQATDARVGFLVALRTNASPSTGAHPHLVSLFEHTTVTVPGDAFARHVVLIDVPGNRTSPSDKRSV</sequence>
<dbReference type="Proteomes" id="UP001185899">
    <property type="component" value="Unassembled WGS sequence"/>
</dbReference>
<reference evidence="1 2" key="1">
    <citation type="submission" date="2023-10" db="EMBL/GenBank/DDBJ databases">
        <title>Development of a sustainable strategy for remediation of hydrocarbon-contaminated territories based on the waste exchange concept.</title>
        <authorList>
            <person name="Krivoruchko A."/>
        </authorList>
    </citation>
    <scope>NUCLEOTIDE SEQUENCE [LARGE SCALE GENOMIC DNA]</scope>
    <source>
        <strain evidence="1 2">IEGM 1322</strain>
    </source>
</reference>
<proteinExistence type="predicted"/>
<dbReference type="EMBL" id="JAWLKE010000003">
    <property type="protein sequence ID" value="MDV6230634.1"/>
    <property type="molecule type" value="Genomic_DNA"/>
</dbReference>
<gene>
    <name evidence="1" type="ORF">R3P95_08750</name>
</gene>
<dbReference type="RefSeq" id="WP_317548066.1">
    <property type="nucleotide sequence ID" value="NZ_JAWLKE010000003.1"/>
</dbReference>
<comment type="caution">
    <text evidence="1">The sequence shown here is derived from an EMBL/GenBank/DDBJ whole genome shotgun (WGS) entry which is preliminary data.</text>
</comment>
<protein>
    <submittedName>
        <fullName evidence="1">Uncharacterized protein</fullName>
    </submittedName>
</protein>